<organism evidence="3 4">
    <name type="scientific">Aureobasidium pullulans</name>
    <name type="common">Black yeast</name>
    <name type="synonym">Pullularia pullulans</name>
    <dbReference type="NCBI Taxonomy" id="5580"/>
    <lineage>
        <taxon>Eukaryota</taxon>
        <taxon>Fungi</taxon>
        <taxon>Dikarya</taxon>
        <taxon>Ascomycota</taxon>
        <taxon>Pezizomycotina</taxon>
        <taxon>Dothideomycetes</taxon>
        <taxon>Dothideomycetidae</taxon>
        <taxon>Dothideales</taxon>
        <taxon>Saccotheciaceae</taxon>
        <taxon>Aureobasidium</taxon>
    </lineage>
</organism>
<feature type="transmembrane region" description="Helical" evidence="2">
    <location>
        <begin position="483"/>
        <end position="502"/>
    </location>
</feature>
<keyword evidence="2" id="KW-1133">Transmembrane helix</keyword>
<sequence length="519" mass="58769">MLSCKYRLLFKSFQEHHPATQKARAKDSKNEMAAINAIIIGAGPSGIAMGHKMKHELGFEDFTIYEKLDGVGGTWRTNTYPGCFNLNPNWSKQLAEQAEILQYIEDTVDKFDLRKHVHASVECLGAKWDVQNKHWAVTFRDLTTDIVFTRTATMLISAVGGISAPRDAVIGNGCSAVQVIPAIAKDAKSVKQYARSPQWYHERPNRHFSNFEKWNIFWSIDKQSYTYRGTDAGVKQRLKEEEEARQYIYTKAPEKYHNLLVPDFELGCKRKIADPEYLDSLNRDNVELIPEGLQRITEDGIISTSGRDDRFDIIVTATGFKVSQFLTPMDVIGANGSTLEQQWKENRGAQAYLGTFVHNFPNMAILFGPNTFPANNSALYACEVQVDYTARALVKPLLRSRAETIEVKESVENRTTNDIQLRLRNSVFSGRCTNWYIGEFGRNAASWPGLAIEFWVATLTPDRDAFIMKGGNKLWRFKSLWKTFGGSWGILGMACIAAAIYAQNTRDFSAMLSSKLWWT</sequence>
<comment type="caution">
    <text evidence="3">The sequence shown here is derived from an EMBL/GenBank/DDBJ whole genome shotgun (WGS) entry which is preliminary data.</text>
</comment>
<reference evidence="3 4" key="1">
    <citation type="submission" date="2018-10" db="EMBL/GenBank/DDBJ databases">
        <title>Fifty Aureobasidium pullulans genomes reveal a recombining polyextremotolerant generalist.</title>
        <authorList>
            <person name="Gostincar C."/>
            <person name="Turk M."/>
            <person name="Zajc J."/>
            <person name="Gunde-Cimerman N."/>
        </authorList>
    </citation>
    <scope>NUCLEOTIDE SEQUENCE [LARGE SCALE GENOMIC DNA]</scope>
    <source>
        <strain evidence="3 4">EXF-10659</strain>
    </source>
</reference>
<dbReference type="EMBL" id="QZAO01000364">
    <property type="protein sequence ID" value="THW69808.1"/>
    <property type="molecule type" value="Genomic_DNA"/>
</dbReference>
<keyword evidence="3" id="KW-0560">Oxidoreductase</keyword>
<keyword evidence="2" id="KW-0472">Membrane</keyword>
<keyword evidence="3" id="KW-0503">Monooxygenase</keyword>
<dbReference type="Proteomes" id="UP000308802">
    <property type="component" value="Unassembled WGS sequence"/>
</dbReference>
<dbReference type="Pfam" id="PF13450">
    <property type="entry name" value="NAD_binding_8"/>
    <property type="match status" value="1"/>
</dbReference>
<dbReference type="Gene3D" id="3.50.50.60">
    <property type="entry name" value="FAD/NAD(P)-binding domain"/>
    <property type="match status" value="2"/>
</dbReference>
<name>A0A4S8ZU65_AURPU</name>
<comment type="similarity">
    <text evidence="1">Belongs to the FAD-binding monooxygenase family.</text>
</comment>
<evidence type="ECO:0000256" key="1">
    <source>
        <dbReference type="ARBA" id="ARBA00010139"/>
    </source>
</evidence>
<dbReference type="AlphaFoldDB" id="A0A4S8ZU65"/>
<accession>A0A4S8ZU65</accession>
<dbReference type="SUPFAM" id="SSF51905">
    <property type="entry name" value="FAD/NAD(P)-binding domain"/>
    <property type="match status" value="1"/>
</dbReference>
<dbReference type="GO" id="GO:0004497">
    <property type="term" value="F:monooxygenase activity"/>
    <property type="evidence" value="ECO:0007669"/>
    <property type="project" value="UniProtKB-KW"/>
</dbReference>
<proteinExistence type="inferred from homology"/>
<keyword evidence="2" id="KW-0812">Transmembrane</keyword>
<evidence type="ECO:0000256" key="2">
    <source>
        <dbReference type="SAM" id="Phobius"/>
    </source>
</evidence>
<protein>
    <submittedName>
        <fullName evidence="3">Monooxygenase</fullName>
    </submittedName>
</protein>
<evidence type="ECO:0000313" key="4">
    <source>
        <dbReference type="Proteomes" id="UP000308802"/>
    </source>
</evidence>
<gene>
    <name evidence="3" type="ORF">D6D19_08157</name>
</gene>
<dbReference type="InterPro" id="IPR051209">
    <property type="entry name" value="FAD-bind_Monooxygenase_sf"/>
</dbReference>
<dbReference type="PANTHER" id="PTHR42877:SF5">
    <property type="entry name" value="L-ORNITHINE N(5)-MONOOXYGENASE-RELATED"/>
    <property type="match status" value="1"/>
</dbReference>
<dbReference type="PANTHER" id="PTHR42877">
    <property type="entry name" value="L-ORNITHINE N(5)-MONOOXYGENASE-RELATED"/>
    <property type="match status" value="1"/>
</dbReference>
<dbReference type="InterPro" id="IPR036188">
    <property type="entry name" value="FAD/NAD-bd_sf"/>
</dbReference>
<evidence type="ECO:0000313" key="3">
    <source>
        <dbReference type="EMBL" id="THW69808.1"/>
    </source>
</evidence>